<proteinExistence type="predicted"/>
<sequence length="186" mass="21301">MPFIAIDFEASCLPQYGRSFPIEVGIATDFGWSRSWLIKPHASWRDWQWSEEAETLHGISRERLAREGMDVAEVARHLRAAVGGYELIADSYFDDEWSRVLFRAAGEPDHVAVRCLADLRAFHDIDPERLHRAMAEADMQRARRHRAEDDARWLARLLGELGLERAMSTYAPPARSIWQGELISAP</sequence>
<dbReference type="RefSeq" id="WP_184155112.1">
    <property type="nucleotide sequence ID" value="NZ_JACHKA010000001.1"/>
</dbReference>
<name>A0ABR6NI68_9SPHN</name>
<dbReference type="SMART" id="SM00479">
    <property type="entry name" value="EXOIII"/>
    <property type="match status" value="1"/>
</dbReference>
<dbReference type="Gene3D" id="3.30.420.10">
    <property type="entry name" value="Ribonuclease H-like superfamily/Ribonuclease H"/>
    <property type="match status" value="1"/>
</dbReference>
<dbReference type="InterPro" id="IPR036397">
    <property type="entry name" value="RNaseH_sf"/>
</dbReference>
<keyword evidence="3" id="KW-1185">Reference proteome</keyword>
<feature type="domain" description="Exonuclease" evidence="1">
    <location>
        <begin position="2"/>
        <end position="167"/>
    </location>
</feature>
<evidence type="ECO:0000313" key="3">
    <source>
        <dbReference type="Proteomes" id="UP001138540"/>
    </source>
</evidence>
<protein>
    <submittedName>
        <fullName evidence="2">DNA polymerase III epsilon subunit-like protein</fullName>
    </submittedName>
</protein>
<gene>
    <name evidence="2" type="ORF">HNP60_002957</name>
</gene>
<reference evidence="2 3" key="1">
    <citation type="submission" date="2020-08" db="EMBL/GenBank/DDBJ databases">
        <title>Exploring microbial biodiversity for novel pathways involved in the catabolism of aromatic compounds derived from lignin.</title>
        <authorList>
            <person name="Elkins J."/>
        </authorList>
    </citation>
    <scope>NUCLEOTIDE SEQUENCE [LARGE SCALE GENOMIC DNA]</scope>
    <source>
        <strain evidence="2 3">B1D3A</strain>
    </source>
</reference>
<comment type="caution">
    <text evidence="2">The sequence shown here is derived from an EMBL/GenBank/DDBJ whole genome shotgun (WGS) entry which is preliminary data.</text>
</comment>
<dbReference type="SUPFAM" id="SSF53098">
    <property type="entry name" value="Ribonuclease H-like"/>
    <property type="match status" value="1"/>
</dbReference>
<dbReference type="EMBL" id="JACHKA010000001">
    <property type="protein sequence ID" value="MBB5986983.1"/>
    <property type="molecule type" value="Genomic_DNA"/>
</dbReference>
<dbReference type="InterPro" id="IPR013520">
    <property type="entry name" value="Ribonucl_H"/>
</dbReference>
<evidence type="ECO:0000313" key="2">
    <source>
        <dbReference type="EMBL" id="MBB5986983.1"/>
    </source>
</evidence>
<accession>A0ABR6NI68</accession>
<dbReference type="InterPro" id="IPR012337">
    <property type="entry name" value="RNaseH-like_sf"/>
</dbReference>
<evidence type="ECO:0000259" key="1">
    <source>
        <dbReference type="SMART" id="SM00479"/>
    </source>
</evidence>
<organism evidence="2 3">
    <name type="scientific">Sphingobium lignivorans</name>
    <dbReference type="NCBI Taxonomy" id="2735886"/>
    <lineage>
        <taxon>Bacteria</taxon>
        <taxon>Pseudomonadati</taxon>
        <taxon>Pseudomonadota</taxon>
        <taxon>Alphaproteobacteria</taxon>
        <taxon>Sphingomonadales</taxon>
        <taxon>Sphingomonadaceae</taxon>
        <taxon>Sphingobium</taxon>
    </lineage>
</organism>
<dbReference type="Proteomes" id="UP001138540">
    <property type="component" value="Unassembled WGS sequence"/>
</dbReference>